<organism evidence="2 3">
    <name type="scientific">Zalerion maritima</name>
    <dbReference type="NCBI Taxonomy" id="339359"/>
    <lineage>
        <taxon>Eukaryota</taxon>
        <taxon>Fungi</taxon>
        <taxon>Dikarya</taxon>
        <taxon>Ascomycota</taxon>
        <taxon>Pezizomycotina</taxon>
        <taxon>Sordariomycetes</taxon>
        <taxon>Lulworthiomycetidae</taxon>
        <taxon>Lulworthiales</taxon>
        <taxon>Lulworthiaceae</taxon>
        <taxon>Zalerion</taxon>
    </lineage>
</organism>
<feature type="region of interest" description="Disordered" evidence="1">
    <location>
        <begin position="706"/>
        <end position="732"/>
    </location>
</feature>
<accession>A0AAD5WMR4</accession>
<feature type="compositionally biased region" description="Polar residues" evidence="1">
    <location>
        <begin position="465"/>
        <end position="474"/>
    </location>
</feature>
<sequence>MSGNQLTFSSMDAVSSCRSLIHRHWGKLSTDDRLCVHGIYQILHNLDSALLSDGYAEHVLLPQSASSASPQPSHAEILAGLGECLLALDRSLQGTSQTTLLGNPHLARLRYLGFMAQHLCRCFHSLGTGKIGSGQNEPTFDLPRVIGDWRGRLSIFLDRFFRCAHPLLRPEAPTPQDLDGVPRSQFRRAQAILLELQSQVDAVEEAYEDGAKTEVWKCRHTFYWLMAIKDHSSSSSNERHPEASKNTLGEATQCELPPFLLGSVVKAAWICVNISLPVEQTELSFIQLHLLQVRLYSENLSKLVHVPRSVNLSDQETMQNVQHILSGQSERVDYRLLSPEMWKISIPSGTVTSCPVAEPSISAIQADISTPSKLPSSPKNQVSSKPATDILSRCSVENPSLAPTTHNFTSFSPVPSAPGSGSDLGLTGNGTETTSRRPYSFVVANSSTITHPRITAPLWLYPTPEQSHPYSPQDTILPELPGDVPSSIMPQDPQVPMHLSPQPPPIQANFLPHHGGGRQDGEEQGPEEQDGLEEKDDDSIQIPSTEPLVNELELFNFEDATEEYPRGRGFRRRSEVRVFKDLSSTNGEDHELRIWTRREGCAEPEQISIHPRQSNIVARVSQTGGPPLIEIREGNEKKPLMFQFPASPAVRANSNNAAAEPIKTFFGFYSLLIGCFYEGDVIARKIILKRQRHKRSFALSLFRHPSYHSHSRSHSPHHHGRARDPENKDQDDIRGSFCRVEAWQEATSMFDLNSSQQRSRPSWAVGYSPSHSPLAATSLDYHQKLQQQQQQQINDPAPTLFREHPLLPFKYFFYVGCSIYVLIVSEKFQLETTRLFKGLCSLKITPRKKKEGVKSLRLAVIKGCNSDTFPAAVPMEHKGLRIDDQNTTAEAGGLFRDFESIEIMFDDEKKQKALNEMLQEHMAEWQEQLRPLREFEMAERRRTIVTNASSEVTAVSPPQSMISSTRSGPREM</sequence>
<feature type="region of interest" description="Disordered" evidence="1">
    <location>
        <begin position="950"/>
        <end position="972"/>
    </location>
</feature>
<dbReference type="AlphaFoldDB" id="A0AAD5WMR4"/>
<feature type="compositionally biased region" description="Acidic residues" evidence="1">
    <location>
        <begin position="522"/>
        <end position="539"/>
    </location>
</feature>
<keyword evidence="3" id="KW-1185">Reference proteome</keyword>
<evidence type="ECO:0000256" key="1">
    <source>
        <dbReference type="SAM" id="MobiDB-lite"/>
    </source>
</evidence>
<feature type="region of interest" description="Disordered" evidence="1">
    <location>
        <begin position="368"/>
        <end position="387"/>
    </location>
</feature>
<feature type="compositionally biased region" description="Basic and acidic residues" evidence="1">
    <location>
        <begin position="722"/>
        <end position="732"/>
    </location>
</feature>
<feature type="compositionally biased region" description="Polar residues" evidence="1">
    <location>
        <begin position="368"/>
        <end position="386"/>
    </location>
</feature>
<comment type="caution">
    <text evidence="2">The sequence shown here is derived from an EMBL/GenBank/DDBJ whole genome shotgun (WGS) entry which is preliminary data.</text>
</comment>
<dbReference type="Proteomes" id="UP001201980">
    <property type="component" value="Unassembled WGS sequence"/>
</dbReference>
<feature type="compositionally biased region" description="Basic residues" evidence="1">
    <location>
        <begin position="706"/>
        <end position="721"/>
    </location>
</feature>
<gene>
    <name evidence="2" type="ORF">MKZ38_007911</name>
</gene>
<evidence type="ECO:0000313" key="3">
    <source>
        <dbReference type="Proteomes" id="UP001201980"/>
    </source>
</evidence>
<protein>
    <submittedName>
        <fullName evidence="2">Uncharacterized protein</fullName>
    </submittedName>
</protein>
<dbReference type="EMBL" id="JAKWBI020000524">
    <property type="protein sequence ID" value="KAJ2894146.1"/>
    <property type="molecule type" value="Genomic_DNA"/>
</dbReference>
<feature type="region of interest" description="Disordered" evidence="1">
    <location>
        <begin position="465"/>
        <end position="546"/>
    </location>
</feature>
<proteinExistence type="predicted"/>
<name>A0AAD5WMR4_9PEZI</name>
<reference evidence="2" key="1">
    <citation type="submission" date="2022-07" db="EMBL/GenBank/DDBJ databases">
        <title>Draft genome sequence of Zalerion maritima ATCC 34329, a (micro)plastics degrading marine fungus.</title>
        <authorList>
            <person name="Paco A."/>
            <person name="Goncalves M.F.M."/>
            <person name="Rocha-Santos T.A.P."/>
            <person name="Alves A."/>
        </authorList>
    </citation>
    <scope>NUCLEOTIDE SEQUENCE</scope>
    <source>
        <strain evidence="2">ATCC 34329</strain>
    </source>
</reference>
<evidence type="ECO:0000313" key="2">
    <source>
        <dbReference type="EMBL" id="KAJ2894146.1"/>
    </source>
</evidence>
<feature type="region of interest" description="Disordered" evidence="1">
    <location>
        <begin position="406"/>
        <end position="434"/>
    </location>
</feature>